<gene>
    <name evidence="2" type="ORF">CSX01_12280</name>
</gene>
<dbReference type="EMBL" id="PDYF01000045">
    <property type="protein sequence ID" value="PHU33911.1"/>
    <property type="molecule type" value="Genomic_DNA"/>
</dbReference>
<proteinExistence type="predicted"/>
<protein>
    <submittedName>
        <fullName evidence="2">Uncharacterized protein</fullName>
    </submittedName>
</protein>
<reference evidence="2 3" key="2">
    <citation type="submission" date="2017-10" db="EMBL/GenBank/DDBJ databases">
        <authorList>
            <person name="Banno H."/>
            <person name="Chua N.-H."/>
        </authorList>
    </citation>
    <scope>NUCLEOTIDE SEQUENCE [LARGE SCALE GENOMIC DNA]</scope>
    <source>
        <strain evidence="2 3">JK626</strain>
    </source>
</reference>
<evidence type="ECO:0000313" key="3">
    <source>
        <dbReference type="Proteomes" id="UP000225889"/>
    </source>
</evidence>
<comment type="caution">
    <text evidence="2">The sequence shown here is derived from an EMBL/GenBank/DDBJ whole genome shotgun (WGS) entry which is preliminary data.</text>
</comment>
<keyword evidence="1" id="KW-0175">Coiled coil</keyword>
<name>A0A2G3DSH3_9FIRM</name>
<dbReference type="RefSeq" id="WP_099392608.1">
    <property type="nucleotide sequence ID" value="NZ_PDYF01000045.1"/>
</dbReference>
<organism evidence="2 3">
    <name type="scientific">Pseudobutyrivibrio ruminis</name>
    <dbReference type="NCBI Taxonomy" id="46206"/>
    <lineage>
        <taxon>Bacteria</taxon>
        <taxon>Bacillati</taxon>
        <taxon>Bacillota</taxon>
        <taxon>Clostridia</taxon>
        <taxon>Lachnospirales</taxon>
        <taxon>Lachnospiraceae</taxon>
        <taxon>Pseudobutyrivibrio</taxon>
    </lineage>
</organism>
<accession>A0A2G3DSH3</accession>
<dbReference type="Proteomes" id="UP000225889">
    <property type="component" value="Unassembled WGS sequence"/>
</dbReference>
<dbReference type="AlphaFoldDB" id="A0A2G3DSH3"/>
<reference evidence="2 3" key="1">
    <citation type="submission" date="2017-10" db="EMBL/GenBank/DDBJ databases">
        <title>Resolving the taxonomy of Roseburia spp., Eubacterium rectale and Agathobacter spp. through phylogenomic analysis.</title>
        <authorList>
            <person name="Sheridan P.O."/>
            <person name="Walker A.W."/>
            <person name="Duncan S.H."/>
            <person name="Scott K.P."/>
            <person name="Toole P.W.O."/>
            <person name="Luis P."/>
            <person name="Flint H.J."/>
        </authorList>
    </citation>
    <scope>NUCLEOTIDE SEQUENCE [LARGE SCALE GENOMIC DNA]</scope>
    <source>
        <strain evidence="2 3">JK626</strain>
    </source>
</reference>
<sequence>MSEKSDLQRRIGECNAEIEQIKKDIRDMESESREFSGYSITLQGQETSVRNYDISHGQTWNRDLCDGAIEDQSYVGDGIHDVVDACETTIKELSACIDKANQMIKDLQAEIGRCNARIRAIEEEEERERERQRKRNR</sequence>
<feature type="coiled-coil region" evidence="1">
    <location>
        <begin position="4"/>
        <end position="31"/>
    </location>
</feature>
<dbReference type="Gene3D" id="1.10.287.1490">
    <property type="match status" value="1"/>
</dbReference>
<evidence type="ECO:0000256" key="1">
    <source>
        <dbReference type="SAM" id="Coils"/>
    </source>
</evidence>
<feature type="coiled-coil region" evidence="1">
    <location>
        <begin position="90"/>
        <end position="135"/>
    </location>
</feature>
<evidence type="ECO:0000313" key="2">
    <source>
        <dbReference type="EMBL" id="PHU33911.1"/>
    </source>
</evidence>